<accession>A0A088E797</accession>
<reference evidence="2 8" key="1">
    <citation type="journal article" date="2014" name="J. Bacteriol.">
        <title>Role of an Archaeal PitA Transporter in the Copper and Arsenic Resistance of Metallosphaera sedula, an Extreme Thermoacidophile.</title>
        <authorList>
            <person name="McCarthy S."/>
            <person name="Ai C."/>
            <person name="Wheaton G."/>
            <person name="Tevatia R."/>
            <person name="Eckrich V."/>
            <person name="Kelly R."/>
            <person name="Blum P."/>
        </authorList>
    </citation>
    <scope>NUCLEOTIDE SEQUENCE [LARGE SCALE GENOMIC DNA]</scope>
    <source>
        <strain evidence="2 8">CuR1</strain>
    </source>
</reference>
<dbReference type="Gene3D" id="3.30.460.10">
    <property type="entry name" value="Beta Polymerase, domain 2"/>
    <property type="match status" value="1"/>
</dbReference>
<evidence type="ECO:0000313" key="4">
    <source>
        <dbReference type="EMBL" id="AKV76331.1"/>
    </source>
</evidence>
<protein>
    <submittedName>
        <fullName evidence="2 3">DNA polymerase</fullName>
    </submittedName>
</protein>
<dbReference type="Proteomes" id="UP000056255">
    <property type="component" value="Chromosome"/>
</dbReference>
<proteinExistence type="predicted"/>
<evidence type="ECO:0000313" key="6">
    <source>
        <dbReference type="EMBL" id="AKV80827.1"/>
    </source>
</evidence>
<dbReference type="GeneID" id="91755514"/>
<dbReference type="PATRIC" id="fig|43687.5.peg.1086"/>
<dbReference type="RefSeq" id="WP_012020996.1">
    <property type="nucleotide sequence ID" value="NZ_AP019770.1"/>
</dbReference>
<evidence type="ECO:0000313" key="3">
    <source>
        <dbReference type="EMBL" id="AKV74091.1"/>
    </source>
</evidence>
<evidence type="ECO:0000313" key="10">
    <source>
        <dbReference type="Proteomes" id="UP000061362"/>
    </source>
</evidence>
<dbReference type="EMBL" id="CP008822">
    <property type="protein sequence ID" value="AIM27195.1"/>
    <property type="molecule type" value="Genomic_DNA"/>
</dbReference>
<sequence length="122" mass="14425">MWCDLFQDLNPRLVILFGSYARGNYTNNSDVDILVVSDKLPKDPREAFRMAYRIEEPRVIPTAYNTEVFLKKLRDGSTFLLEVIEDGVIMCGDEGFILTVKKIFQEVRKRYRREGKLWIWNE</sequence>
<reference evidence="10 11" key="2">
    <citation type="journal article" date="2015" name="Genome Announc.">
        <title>Complete Genome Sequences of Evolved Arsenate-Resistant Metallosphaera sedula Strains.</title>
        <authorList>
            <person name="Ai C."/>
            <person name="McCarthy S."/>
            <person name="Schackwitz W."/>
            <person name="Martin J."/>
            <person name="Lipzen A."/>
            <person name="Blum P."/>
        </authorList>
    </citation>
    <scope>NUCLEOTIDE SEQUENCE [LARGE SCALE GENOMIC DNA]</scope>
    <source>
        <strain evidence="5 11">ARS120-1</strain>
        <strain evidence="6 10">ARS120-2</strain>
        <strain evidence="3 13">ARS50-1</strain>
        <strain evidence="4 12">ARS50-2</strain>
    </source>
</reference>
<dbReference type="EMBL" id="CP012174">
    <property type="protein sequence ID" value="AKV78582.1"/>
    <property type="molecule type" value="Genomic_DNA"/>
</dbReference>
<evidence type="ECO:0000313" key="13">
    <source>
        <dbReference type="Proteomes" id="UP000068832"/>
    </source>
</evidence>
<evidence type="ECO:0000313" key="11">
    <source>
        <dbReference type="Proteomes" id="UP000062398"/>
    </source>
</evidence>
<dbReference type="AlphaFoldDB" id="A0A088E797"/>
<organism evidence="2 8">
    <name type="scientific">Metallosphaera sedula</name>
    <dbReference type="NCBI Taxonomy" id="43687"/>
    <lineage>
        <taxon>Archaea</taxon>
        <taxon>Thermoproteota</taxon>
        <taxon>Thermoprotei</taxon>
        <taxon>Sulfolobales</taxon>
        <taxon>Sulfolobaceae</taxon>
        <taxon>Metallosphaera</taxon>
    </lineage>
</organism>
<dbReference type="Proteomes" id="UP000029084">
    <property type="component" value="Chromosome"/>
</dbReference>
<dbReference type="Proteomes" id="UP000068832">
    <property type="component" value="Chromosome"/>
</dbReference>
<name>A0A088E797_9CREN</name>
<dbReference type="InterPro" id="IPR052548">
    <property type="entry name" value="Type_VII_TA_antitoxin"/>
</dbReference>
<dbReference type="Pfam" id="PF01909">
    <property type="entry name" value="NTP_transf_2"/>
    <property type="match status" value="1"/>
</dbReference>
<dbReference type="CDD" id="cd05403">
    <property type="entry name" value="NT_KNTase_like"/>
    <property type="match status" value="1"/>
</dbReference>
<dbReference type="OMA" id="PIAMNTQ"/>
<dbReference type="OrthoDB" id="9287at2157"/>
<evidence type="ECO:0000313" key="2">
    <source>
        <dbReference type="EMBL" id="AIM27195.1"/>
    </source>
</evidence>
<dbReference type="Proteomes" id="UP000062475">
    <property type="component" value="Chromosome"/>
</dbReference>
<dbReference type="EMBL" id="CP012175">
    <property type="protein sequence ID" value="AKV80827.1"/>
    <property type="molecule type" value="Genomic_DNA"/>
</dbReference>
<dbReference type="EMBL" id="CP012173">
    <property type="protein sequence ID" value="AKV76331.1"/>
    <property type="molecule type" value="Genomic_DNA"/>
</dbReference>
<evidence type="ECO:0000313" key="9">
    <source>
        <dbReference type="Proteomes" id="UP000056255"/>
    </source>
</evidence>
<evidence type="ECO:0000313" key="12">
    <source>
        <dbReference type="Proteomes" id="UP000062475"/>
    </source>
</evidence>
<dbReference type="InterPro" id="IPR002934">
    <property type="entry name" value="Polymerase_NTP_transf_dom"/>
</dbReference>
<dbReference type="Proteomes" id="UP000062398">
    <property type="component" value="Chromosome"/>
</dbReference>
<reference evidence="7 9" key="3">
    <citation type="submission" date="2015-07" db="EMBL/GenBank/DDBJ databases">
        <title>Physiological, transcriptional responses and genome re-sequencing of acid resistant extremely thermoacidophilic Metallosphaera sedula SARC-M1.</title>
        <authorList>
            <person name="Ai C."/>
            <person name="McCarthy S."/>
            <person name="Eckrich V."/>
            <person name="Rudrappa D."/>
            <person name="Qiu G."/>
            <person name="Blum P."/>
        </authorList>
    </citation>
    <scope>NUCLEOTIDE SEQUENCE [LARGE SCALE GENOMIC DNA]</scope>
    <source>
        <strain evidence="7 9">SARC-M1</strain>
    </source>
</reference>
<evidence type="ECO:0000313" key="5">
    <source>
        <dbReference type="EMBL" id="AKV78582.1"/>
    </source>
</evidence>
<dbReference type="EMBL" id="CP012176">
    <property type="protein sequence ID" value="AKV83071.1"/>
    <property type="molecule type" value="Genomic_DNA"/>
</dbReference>
<dbReference type="PANTHER" id="PTHR33933:SF1">
    <property type="entry name" value="PROTEIN ADENYLYLTRANSFERASE MNTA-RELATED"/>
    <property type="match status" value="1"/>
</dbReference>
<evidence type="ECO:0000313" key="8">
    <source>
        <dbReference type="Proteomes" id="UP000029084"/>
    </source>
</evidence>
<evidence type="ECO:0000313" key="7">
    <source>
        <dbReference type="EMBL" id="AKV83071.1"/>
    </source>
</evidence>
<feature type="domain" description="Polymerase nucleotidyl transferase" evidence="1">
    <location>
        <begin position="11"/>
        <end position="56"/>
    </location>
</feature>
<gene>
    <name evidence="2" type="ORF">HA72_1044</name>
    <name evidence="3" type="ORF">MsedA_1057</name>
    <name evidence="4" type="ORF">MsedB_1059</name>
    <name evidence="5" type="ORF">MsedC_1057</name>
    <name evidence="6" type="ORF">MsedD_1058</name>
    <name evidence="7" type="ORF">MsedE_1059</name>
</gene>
<dbReference type="EMBL" id="CP012172">
    <property type="protein sequence ID" value="AKV74091.1"/>
    <property type="molecule type" value="Genomic_DNA"/>
</dbReference>
<dbReference type="SUPFAM" id="SSF81301">
    <property type="entry name" value="Nucleotidyltransferase"/>
    <property type="match status" value="1"/>
</dbReference>
<dbReference type="InterPro" id="IPR043519">
    <property type="entry name" value="NT_sf"/>
</dbReference>
<evidence type="ECO:0000259" key="1">
    <source>
        <dbReference type="Pfam" id="PF01909"/>
    </source>
</evidence>
<dbReference type="Proteomes" id="UP000061362">
    <property type="component" value="Chromosome"/>
</dbReference>
<dbReference type="GO" id="GO:0016779">
    <property type="term" value="F:nucleotidyltransferase activity"/>
    <property type="evidence" value="ECO:0007669"/>
    <property type="project" value="InterPro"/>
</dbReference>
<dbReference type="PANTHER" id="PTHR33933">
    <property type="entry name" value="NUCLEOTIDYLTRANSFERASE"/>
    <property type="match status" value="1"/>
</dbReference>